<dbReference type="AlphaFoldDB" id="A0A509ELK1"/>
<organism evidence="1 2">
    <name type="scientific">Methylobacterium symbioticum</name>
    <dbReference type="NCBI Taxonomy" id="2584084"/>
    <lineage>
        <taxon>Bacteria</taxon>
        <taxon>Pseudomonadati</taxon>
        <taxon>Pseudomonadota</taxon>
        <taxon>Alphaproteobacteria</taxon>
        <taxon>Hyphomicrobiales</taxon>
        <taxon>Methylobacteriaceae</taxon>
        <taxon>Methylobacterium</taxon>
    </lineage>
</organism>
<evidence type="ECO:0000313" key="1">
    <source>
        <dbReference type="EMBL" id="VUD74285.1"/>
    </source>
</evidence>
<reference evidence="1 2" key="1">
    <citation type="submission" date="2019-06" db="EMBL/GenBank/DDBJ databases">
        <authorList>
            <person name="Rodrigo-Torres L."/>
            <person name="Arahal R. D."/>
            <person name="Lucena T."/>
        </authorList>
    </citation>
    <scope>NUCLEOTIDE SEQUENCE [LARGE SCALE GENOMIC DNA]</scope>
    <source>
        <strain evidence="1 2">SB0023/3</strain>
    </source>
</reference>
<dbReference type="RefSeq" id="WP_185156991.1">
    <property type="nucleotide sequence ID" value="NZ_CABFPH010000114.1"/>
</dbReference>
<proteinExistence type="predicted"/>
<keyword evidence="2" id="KW-1185">Reference proteome</keyword>
<accession>A0A509ELK1</accession>
<sequence length="344" mass="37976">MAAASSYSPTDWYWKAQDGRLFSSAKASTVSPTDAGFVAWSANGRAPTAWPRDEAGVTTDAALQEVLALYGISVTSVRAVPQSVTRAQAKIALHPTDIDYERPPRWSTLRRQACFEPLCQIKAIAELYALIVTEDMLAPHREEGKPLRLTRESVAYLREPPHVPSRLFSDSANFLQSSWRSEQVDPHDPRNGLQVVPVLAFVQSVPRLKAKPEWMLLRHQAGGYGCEQICMIATRLELRPALKPALDAIAREGYGAEAGHFSSSDILASRIARYVNALAELGLDCESSWRLLTESVYPIDATQENLDRVANSAPQLSDIVDWDGSIRVRYSSDPAILLLTDNSD</sequence>
<name>A0A509ELK1_9HYPH</name>
<dbReference type="EMBL" id="CABFPH010000114">
    <property type="protein sequence ID" value="VUD74285.1"/>
    <property type="molecule type" value="Genomic_DNA"/>
</dbReference>
<dbReference type="Proteomes" id="UP000410984">
    <property type="component" value="Unassembled WGS sequence"/>
</dbReference>
<protein>
    <submittedName>
        <fullName evidence="1">Uncharacterized protein</fullName>
    </submittedName>
</protein>
<evidence type="ECO:0000313" key="2">
    <source>
        <dbReference type="Proteomes" id="UP000410984"/>
    </source>
</evidence>
<gene>
    <name evidence="1" type="ORF">MET9862_04913</name>
</gene>